<keyword evidence="2" id="KW-1185">Reference proteome</keyword>
<reference evidence="1" key="1">
    <citation type="submission" date="2023-06" db="EMBL/GenBank/DDBJ databases">
        <title>Complete and circular genome of Acidithiobacillus ferrianus DSM 107098.</title>
        <authorList>
            <person name="Norris P.R."/>
            <person name="Falagan C."/>
            <person name="Moya-Beltran A."/>
            <person name="Castro M."/>
            <person name="Quatrini R."/>
            <person name="Johnson D.B."/>
        </authorList>
    </citation>
    <scope>NUCLEOTIDE SEQUENCE</scope>
    <source>
        <strain evidence="1">MG</strain>
    </source>
</reference>
<evidence type="ECO:0000313" key="1">
    <source>
        <dbReference type="EMBL" id="XRI70095.1"/>
    </source>
</evidence>
<accession>A0ACD5H9N4</accession>
<dbReference type="Proteomes" id="UP000470022">
    <property type="component" value="Chromosome"/>
</dbReference>
<organism evidence="1 2">
    <name type="scientific">Acidithiobacillus ferrianus</name>
    <dbReference type="NCBI Taxonomy" id="2678518"/>
    <lineage>
        <taxon>Bacteria</taxon>
        <taxon>Pseudomonadati</taxon>
        <taxon>Pseudomonadota</taxon>
        <taxon>Acidithiobacillia</taxon>
        <taxon>Acidithiobacillales</taxon>
        <taxon>Acidithiobacillaceae</taxon>
        <taxon>Acidithiobacillus</taxon>
    </lineage>
</organism>
<evidence type="ECO:0000313" key="2">
    <source>
        <dbReference type="Proteomes" id="UP000470022"/>
    </source>
</evidence>
<sequence length="395" mass="41774">MRRVLCVWGLILLSMVALPGAWAADPGGGFGGTGIQPGGIGGTGIHPGGIGGTGITAVGVIQRFGSIYVNGREYLLTPRTRYLVDGISGSAKDLRLGDRVTVQAAAEGRSVALEVRVDHAVIGRVTGVDVAERRFTVLGQSIHVGAHLSMALRHSEQSLPFRALQVGDVVSVSGLHQGKAHWLATAITRLYPADAAPAHVPLLLRGRVSALHLDRGTLEVGATRLRVNEAQLRALQVGQSVVIRGEYADGGIRAESVTPAALAAQGIGDRVTLVGYLDREAGRWSSDGVFLEEGAHTLYRNGDAGDMRVGGLVAIAGEVKAPGVIAVERVTFRVNPMDFDLPTLPPMAGGVAEALERPENEEERPEVSSPEIERPDVERPETRPEVERPEIPDSD</sequence>
<gene>
    <name evidence="1" type="ORF">GL267_005240</name>
</gene>
<name>A0ACD5H9N4_9PROT</name>
<proteinExistence type="predicted"/>
<dbReference type="EMBL" id="CP127523">
    <property type="protein sequence ID" value="XRI70095.1"/>
    <property type="molecule type" value="Genomic_DNA"/>
</dbReference>
<protein>
    <submittedName>
        <fullName evidence="1">DUF5666 domain-containing protein</fullName>
    </submittedName>
</protein>